<dbReference type="EMBL" id="BARU01042008">
    <property type="protein sequence ID" value="GAH80190.1"/>
    <property type="molecule type" value="Genomic_DNA"/>
</dbReference>
<dbReference type="AlphaFoldDB" id="X1JF90"/>
<dbReference type="Gene3D" id="3.40.630.30">
    <property type="match status" value="1"/>
</dbReference>
<dbReference type="GO" id="GO:0016747">
    <property type="term" value="F:acyltransferase activity, transferring groups other than amino-acyl groups"/>
    <property type="evidence" value="ECO:0007669"/>
    <property type="project" value="InterPro"/>
</dbReference>
<dbReference type="InterPro" id="IPR016181">
    <property type="entry name" value="Acyl_CoA_acyltransferase"/>
</dbReference>
<gene>
    <name evidence="2" type="ORF">S03H2_64632</name>
</gene>
<dbReference type="SUPFAM" id="SSF55729">
    <property type="entry name" value="Acyl-CoA N-acyltransferases (Nat)"/>
    <property type="match status" value="1"/>
</dbReference>
<dbReference type="Pfam" id="PF00583">
    <property type="entry name" value="Acetyltransf_1"/>
    <property type="match status" value="1"/>
</dbReference>
<evidence type="ECO:0000259" key="1">
    <source>
        <dbReference type="Pfam" id="PF00583"/>
    </source>
</evidence>
<feature type="non-terminal residue" evidence="2">
    <location>
        <position position="126"/>
    </location>
</feature>
<sequence>MKKVIKIETGEKVILRHVKKSDIDGIWKNFNEVLEEGTYLPVYTPVKTEIEKSSWYDNIKRDHEICVVAEITNLKSPYNIVGQCEISNLEWEAATHVGSLGIIVSEKYRDLGIGRNLIDTSIRESK</sequence>
<dbReference type="InterPro" id="IPR000182">
    <property type="entry name" value="GNAT_dom"/>
</dbReference>
<feature type="domain" description="N-acetyltransferase" evidence="1">
    <location>
        <begin position="45"/>
        <end position="124"/>
    </location>
</feature>
<proteinExistence type="predicted"/>
<reference evidence="2" key="1">
    <citation type="journal article" date="2014" name="Front. Microbiol.">
        <title>High frequency of phylogenetically diverse reductive dehalogenase-homologous genes in deep subseafloor sedimentary metagenomes.</title>
        <authorList>
            <person name="Kawai M."/>
            <person name="Futagami T."/>
            <person name="Toyoda A."/>
            <person name="Takaki Y."/>
            <person name="Nishi S."/>
            <person name="Hori S."/>
            <person name="Arai W."/>
            <person name="Tsubouchi T."/>
            <person name="Morono Y."/>
            <person name="Uchiyama I."/>
            <person name="Ito T."/>
            <person name="Fujiyama A."/>
            <person name="Inagaki F."/>
            <person name="Takami H."/>
        </authorList>
    </citation>
    <scope>NUCLEOTIDE SEQUENCE</scope>
    <source>
        <strain evidence="2">Expedition CK06-06</strain>
    </source>
</reference>
<comment type="caution">
    <text evidence="2">The sequence shown here is derived from an EMBL/GenBank/DDBJ whole genome shotgun (WGS) entry which is preliminary data.</text>
</comment>
<protein>
    <recommendedName>
        <fullName evidence="1">N-acetyltransferase domain-containing protein</fullName>
    </recommendedName>
</protein>
<accession>X1JF90</accession>
<organism evidence="2">
    <name type="scientific">marine sediment metagenome</name>
    <dbReference type="NCBI Taxonomy" id="412755"/>
    <lineage>
        <taxon>unclassified sequences</taxon>
        <taxon>metagenomes</taxon>
        <taxon>ecological metagenomes</taxon>
    </lineage>
</organism>
<evidence type="ECO:0000313" key="2">
    <source>
        <dbReference type="EMBL" id="GAH80190.1"/>
    </source>
</evidence>
<name>X1JF90_9ZZZZ</name>